<accession>A0A139WR74</accession>
<gene>
    <name evidence="1" type="ORF">WA1_50355</name>
</gene>
<name>A0A139WR74_9CYAN</name>
<sequence>MGTIQLPISPEEMRSFLAPENLAQLSLVPATKFVLPNGTNTCCEEIGSVIYMGIRTKSGEIEIHMLVNMADKSVEVKQDQVSIEEWLGLWVCFLNSIIYDMGAVVSDLSNMNF</sequence>
<dbReference type="EMBL" id="ANNX02000064">
    <property type="protein sequence ID" value="KYC34928.1"/>
    <property type="molecule type" value="Genomic_DNA"/>
</dbReference>
<dbReference type="RefSeq" id="WP_017741126.1">
    <property type="nucleotide sequence ID" value="NZ_KQ976355.1"/>
</dbReference>
<evidence type="ECO:0000313" key="1">
    <source>
        <dbReference type="EMBL" id="KYC34928.1"/>
    </source>
</evidence>
<comment type="caution">
    <text evidence="1">The sequence shown here is derived from an EMBL/GenBank/DDBJ whole genome shotgun (WGS) entry which is preliminary data.</text>
</comment>
<dbReference type="AlphaFoldDB" id="A0A139WR74"/>
<protein>
    <submittedName>
        <fullName evidence="1">Uncharacterized protein</fullName>
    </submittedName>
</protein>
<evidence type="ECO:0000313" key="2">
    <source>
        <dbReference type="Proteomes" id="UP000076925"/>
    </source>
</evidence>
<keyword evidence="2" id="KW-1185">Reference proteome</keyword>
<dbReference type="Proteomes" id="UP000076925">
    <property type="component" value="Unassembled WGS sequence"/>
</dbReference>
<reference evidence="1 2" key="1">
    <citation type="journal article" date="2013" name="Genome Biol. Evol.">
        <title>Genomes of Stigonematalean cyanobacteria (subsection V) and the evolution of oxygenic photosynthesis from prokaryotes to plastids.</title>
        <authorList>
            <person name="Dagan T."/>
            <person name="Roettger M."/>
            <person name="Stucken K."/>
            <person name="Landan G."/>
            <person name="Koch R."/>
            <person name="Major P."/>
            <person name="Gould S.B."/>
            <person name="Goremykin V.V."/>
            <person name="Rippka R."/>
            <person name="Tandeau de Marsac N."/>
            <person name="Gugger M."/>
            <person name="Lockhart P.J."/>
            <person name="Allen J.F."/>
            <person name="Brune I."/>
            <person name="Maus I."/>
            <person name="Puhler A."/>
            <person name="Martin W.F."/>
        </authorList>
    </citation>
    <scope>NUCLEOTIDE SEQUENCE [LARGE SCALE GENOMIC DNA]</scope>
    <source>
        <strain evidence="1 2">PCC 7110</strain>
    </source>
</reference>
<organism evidence="1 2">
    <name type="scientific">Scytonema hofmannii PCC 7110</name>
    <dbReference type="NCBI Taxonomy" id="128403"/>
    <lineage>
        <taxon>Bacteria</taxon>
        <taxon>Bacillati</taxon>
        <taxon>Cyanobacteriota</taxon>
        <taxon>Cyanophyceae</taxon>
        <taxon>Nostocales</taxon>
        <taxon>Scytonemataceae</taxon>
        <taxon>Scytonema</taxon>
    </lineage>
</organism>
<proteinExistence type="predicted"/>